<dbReference type="Gene3D" id="3.20.170.20">
    <property type="entry name" value="Protein of unknown function DUF952"/>
    <property type="match status" value="1"/>
</dbReference>
<evidence type="ECO:0008006" key="3">
    <source>
        <dbReference type="Google" id="ProtNLM"/>
    </source>
</evidence>
<dbReference type="SUPFAM" id="SSF56399">
    <property type="entry name" value="ADP-ribosylation"/>
    <property type="match status" value="1"/>
</dbReference>
<dbReference type="InterPro" id="IPR009297">
    <property type="entry name" value="DUF952"/>
</dbReference>
<evidence type="ECO:0000313" key="1">
    <source>
        <dbReference type="EMBL" id="URD71975.1"/>
    </source>
</evidence>
<reference evidence="1" key="1">
    <citation type="submission" date="2022-05" db="EMBL/GenBank/DDBJ databases">
        <title>The Musa troglodytarum L. genome provides insights into the mechanism of non-climacteric behaviour and enrichment of carotenoids.</title>
        <authorList>
            <person name="Wang J."/>
        </authorList>
    </citation>
    <scope>NUCLEOTIDE SEQUENCE</scope>
    <source>
        <tissue evidence="1">Leaf</tissue>
    </source>
</reference>
<name>A0A9E7E7R0_9LILI</name>
<dbReference type="PANTHER" id="PTHR34129:SF1">
    <property type="entry name" value="DUF952 DOMAIN-CONTAINING PROTEIN"/>
    <property type="match status" value="1"/>
</dbReference>
<organism evidence="1 2">
    <name type="scientific">Musa troglodytarum</name>
    <name type="common">fe'i banana</name>
    <dbReference type="NCBI Taxonomy" id="320322"/>
    <lineage>
        <taxon>Eukaryota</taxon>
        <taxon>Viridiplantae</taxon>
        <taxon>Streptophyta</taxon>
        <taxon>Embryophyta</taxon>
        <taxon>Tracheophyta</taxon>
        <taxon>Spermatophyta</taxon>
        <taxon>Magnoliopsida</taxon>
        <taxon>Liliopsida</taxon>
        <taxon>Zingiberales</taxon>
        <taxon>Musaceae</taxon>
        <taxon>Musa</taxon>
    </lineage>
</organism>
<dbReference type="OrthoDB" id="3335358at2759"/>
<gene>
    <name evidence="1" type="ORF">MUK42_36544</name>
</gene>
<proteinExistence type="predicted"/>
<protein>
    <recommendedName>
        <fullName evidence="3">DUF952 domain-containing protein</fullName>
    </recommendedName>
</protein>
<dbReference type="PANTHER" id="PTHR34129">
    <property type="entry name" value="BLR1139 PROTEIN"/>
    <property type="match status" value="1"/>
</dbReference>
<keyword evidence="2" id="KW-1185">Reference proteome</keyword>
<accession>A0A9E7E7R0</accession>
<dbReference type="AlphaFoldDB" id="A0A9E7E7R0"/>
<dbReference type="Pfam" id="PF06108">
    <property type="entry name" value="DUF952"/>
    <property type="match status" value="1"/>
</dbReference>
<dbReference type="EMBL" id="CP097502">
    <property type="protein sequence ID" value="URD71975.1"/>
    <property type="molecule type" value="Genomic_DNA"/>
</dbReference>
<evidence type="ECO:0000313" key="2">
    <source>
        <dbReference type="Proteomes" id="UP001055439"/>
    </source>
</evidence>
<sequence>MGFGSCGQRRREPKEMEKRVPKDGFVYRVSTSGEWEELQRTGATLGGGLDRRTGCIHLSDLDQVRMVLNNFFRGREDLFLLQIDATKLGEELIYEAAEDTYFPHFYGPDRSFRPLSLDVVSKAEKLELKNAEFTCSLLNQA</sequence>
<dbReference type="Proteomes" id="UP001055439">
    <property type="component" value="Chromosome 1"/>
</dbReference>